<sequence>MIGKKDIFRKTRQFFRHGHGIHVSKIIYPTRDWTVGLAVMVILLVIGAIVNINIFSHYSEDSTNQNNSARTEFLYKAALVEKAISLYKNKQELYEALSQKTKKLPLSAEILGSSSTNSTKMEGVTNEVGGVVVVPIAN</sequence>
<dbReference type="AlphaFoldDB" id="A0A2M7IPH1"/>
<name>A0A2M7IPH1_9BACT</name>
<evidence type="ECO:0000256" key="1">
    <source>
        <dbReference type="SAM" id="Phobius"/>
    </source>
</evidence>
<dbReference type="EMBL" id="PFHR01000049">
    <property type="protein sequence ID" value="PIW97213.1"/>
    <property type="molecule type" value="Genomic_DNA"/>
</dbReference>
<gene>
    <name evidence="2" type="ORF">COZ82_00820</name>
</gene>
<reference evidence="3" key="1">
    <citation type="submission" date="2017-09" db="EMBL/GenBank/DDBJ databases">
        <title>Depth-based differentiation of microbial function through sediment-hosted aquifers and enrichment of novel symbionts in the deep terrestrial subsurface.</title>
        <authorList>
            <person name="Probst A.J."/>
            <person name="Ladd B."/>
            <person name="Jarett J.K."/>
            <person name="Geller-Mcgrath D.E."/>
            <person name="Sieber C.M.K."/>
            <person name="Emerson J.B."/>
            <person name="Anantharaman K."/>
            <person name="Thomas B.C."/>
            <person name="Malmstrom R."/>
            <person name="Stieglmeier M."/>
            <person name="Klingl A."/>
            <person name="Woyke T."/>
            <person name="Ryan C.M."/>
            <person name="Banfield J.F."/>
        </authorList>
    </citation>
    <scope>NUCLEOTIDE SEQUENCE [LARGE SCALE GENOMIC DNA]</scope>
</reference>
<keyword evidence="1" id="KW-0812">Transmembrane</keyword>
<organism evidence="2 3">
    <name type="scientific">Candidatus Kaiserbacteria bacterium CG_4_8_14_3_um_filter_38_9</name>
    <dbReference type="NCBI Taxonomy" id="1974599"/>
    <lineage>
        <taxon>Bacteria</taxon>
        <taxon>Candidatus Kaiseribacteriota</taxon>
    </lineage>
</organism>
<feature type="transmembrane region" description="Helical" evidence="1">
    <location>
        <begin position="33"/>
        <end position="55"/>
    </location>
</feature>
<proteinExistence type="predicted"/>
<evidence type="ECO:0000313" key="3">
    <source>
        <dbReference type="Proteomes" id="UP000230837"/>
    </source>
</evidence>
<comment type="caution">
    <text evidence="2">The sequence shown here is derived from an EMBL/GenBank/DDBJ whole genome shotgun (WGS) entry which is preliminary data.</text>
</comment>
<dbReference type="Proteomes" id="UP000230837">
    <property type="component" value="Unassembled WGS sequence"/>
</dbReference>
<keyword evidence="1" id="KW-0472">Membrane</keyword>
<protein>
    <submittedName>
        <fullName evidence="2">Uncharacterized protein</fullName>
    </submittedName>
</protein>
<accession>A0A2M7IPH1</accession>
<evidence type="ECO:0000313" key="2">
    <source>
        <dbReference type="EMBL" id="PIW97213.1"/>
    </source>
</evidence>
<keyword evidence="1" id="KW-1133">Transmembrane helix</keyword>